<feature type="transmembrane region" description="Helical" evidence="1">
    <location>
        <begin position="41"/>
        <end position="59"/>
    </location>
</feature>
<dbReference type="RefSeq" id="WP_053379847.1">
    <property type="nucleotide sequence ID" value="NZ_CP011801.1"/>
</dbReference>
<dbReference type="PATRIC" id="fig|42253.5.peg.2273"/>
<evidence type="ECO:0000313" key="2">
    <source>
        <dbReference type="EMBL" id="ALA58722.1"/>
    </source>
</evidence>
<keyword evidence="1" id="KW-0812">Transmembrane</keyword>
<evidence type="ECO:0000256" key="1">
    <source>
        <dbReference type="SAM" id="Phobius"/>
    </source>
</evidence>
<sequence>MYVWSKKLVVVLLAAFVLLLGVFLLQGTPDSTSGLKIHTTRWMALNYAGLLVWLFVWMIDQARVRGKNVWLWLLPFLFAPLPTLMLFVLFLQRRIG</sequence>
<keyword evidence="1" id="KW-0472">Membrane</keyword>
<dbReference type="AlphaFoldDB" id="A0A0K2GDN3"/>
<dbReference type="OrthoDB" id="9799696at2"/>
<accession>A0A0K2GDN3</accession>
<dbReference type="KEGG" id="nmv:NITMOv2_2307"/>
<name>A0A0K2GDN3_NITMO</name>
<dbReference type="EMBL" id="CP011801">
    <property type="protein sequence ID" value="ALA58722.1"/>
    <property type="molecule type" value="Genomic_DNA"/>
</dbReference>
<dbReference type="Proteomes" id="UP000069205">
    <property type="component" value="Chromosome"/>
</dbReference>
<gene>
    <name evidence="2" type="ORF">NITMOv2_2307</name>
</gene>
<organism evidence="2 3">
    <name type="scientific">Nitrospira moscoviensis</name>
    <dbReference type="NCBI Taxonomy" id="42253"/>
    <lineage>
        <taxon>Bacteria</taxon>
        <taxon>Pseudomonadati</taxon>
        <taxon>Nitrospirota</taxon>
        <taxon>Nitrospiria</taxon>
        <taxon>Nitrospirales</taxon>
        <taxon>Nitrospiraceae</taxon>
        <taxon>Nitrospira</taxon>
    </lineage>
</organism>
<evidence type="ECO:0000313" key="3">
    <source>
        <dbReference type="Proteomes" id="UP000069205"/>
    </source>
</evidence>
<keyword evidence="3" id="KW-1185">Reference proteome</keyword>
<proteinExistence type="predicted"/>
<protein>
    <submittedName>
        <fullName evidence="2">Uncharacterized protein</fullName>
    </submittedName>
</protein>
<feature type="transmembrane region" description="Helical" evidence="1">
    <location>
        <begin position="71"/>
        <end position="91"/>
    </location>
</feature>
<reference evidence="2 3" key="1">
    <citation type="journal article" date="2015" name="Proc. Natl. Acad. Sci. U.S.A.">
        <title>Expanded metabolic versatility of ubiquitous nitrite-oxidizing bacteria from the genus Nitrospira.</title>
        <authorList>
            <person name="Koch H."/>
            <person name="Lucker S."/>
            <person name="Albertsen M."/>
            <person name="Kitzinger K."/>
            <person name="Herbold C."/>
            <person name="Spieck E."/>
            <person name="Nielsen P.H."/>
            <person name="Wagner M."/>
            <person name="Daims H."/>
        </authorList>
    </citation>
    <scope>NUCLEOTIDE SEQUENCE [LARGE SCALE GENOMIC DNA]</scope>
    <source>
        <strain evidence="2 3">NSP M-1</strain>
    </source>
</reference>
<keyword evidence="1" id="KW-1133">Transmembrane helix</keyword>